<dbReference type="Pfam" id="PF08641">
    <property type="entry name" value="Mis14"/>
    <property type="match status" value="1"/>
</dbReference>
<proteinExistence type="predicted"/>
<name>A0AAV5QHY7_9ASCO</name>
<feature type="region of interest" description="Disordered" evidence="1">
    <location>
        <begin position="32"/>
        <end position="65"/>
    </location>
</feature>
<dbReference type="EMBL" id="BTFZ01000002">
    <property type="protein sequence ID" value="GMM34458.1"/>
    <property type="molecule type" value="Genomic_DNA"/>
</dbReference>
<dbReference type="Proteomes" id="UP001360560">
    <property type="component" value="Unassembled WGS sequence"/>
</dbReference>
<dbReference type="GO" id="GO:0000070">
    <property type="term" value="P:mitotic sister chromatid segregation"/>
    <property type="evidence" value="ECO:0007669"/>
    <property type="project" value="InterPro"/>
</dbReference>
<dbReference type="AlphaFoldDB" id="A0AAV5QHY7"/>
<dbReference type="InterPro" id="IPR013950">
    <property type="entry name" value="Mis14/Nsl1"/>
</dbReference>
<evidence type="ECO:0000256" key="1">
    <source>
        <dbReference type="SAM" id="MobiDB-lite"/>
    </source>
</evidence>
<evidence type="ECO:0000313" key="3">
    <source>
        <dbReference type="Proteomes" id="UP001360560"/>
    </source>
</evidence>
<sequence>MFGVHQKLYLQSQDARYLHKQVQNASKAKLDLHLPKTAANPKSKYKRRRSSRRRSAIHSDNEVQEEDKEEDVVRLKVRKLVEKYIDEAFELTKYSVVIDDKELGVKESLNKKLFRSELTKNNGKSVPASDVEIEVEPFDFGVNEKLRERYYEAEALTTAITKKRSTIPLRFKKSVNRLANRNIQQFEKFNEYIMKNHENGEAQAVMNETEQGAYADNDNKNKNNNHDNKDSLLNNEEKVTLVANKKDHENIVKEFEESLVILSELKSALPQRRNEIGKLKKLMEYIEGHKVEAKI</sequence>
<gene>
    <name evidence="2" type="ORF">DASC09_017830</name>
</gene>
<keyword evidence="3" id="KW-1185">Reference proteome</keyword>
<dbReference type="RefSeq" id="XP_064851458.1">
    <property type="nucleotide sequence ID" value="XM_064995386.1"/>
</dbReference>
<dbReference type="GeneID" id="90072437"/>
<dbReference type="GO" id="GO:0000776">
    <property type="term" value="C:kinetochore"/>
    <property type="evidence" value="ECO:0007669"/>
    <property type="project" value="InterPro"/>
</dbReference>
<evidence type="ECO:0000313" key="2">
    <source>
        <dbReference type="EMBL" id="GMM34458.1"/>
    </source>
</evidence>
<reference evidence="2 3" key="1">
    <citation type="journal article" date="2023" name="Elife">
        <title>Identification of key yeast species and microbe-microbe interactions impacting larval growth of Drosophila in the wild.</title>
        <authorList>
            <person name="Mure A."/>
            <person name="Sugiura Y."/>
            <person name="Maeda R."/>
            <person name="Honda K."/>
            <person name="Sakurai N."/>
            <person name="Takahashi Y."/>
            <person name="Watada M."/>
            <person name="Katoh T."/>
            <person name="Gotoh A."/>
            <person name="Gotoh Y."/>
            <person name="Taniguchi I."/>
            <person name="Nakamura K."/>
            <person name="Hayashi T."/>
            <person name="Katayama T."/>
            <person name="Uemura T."/>
            <person name="Hattori Y."/>
        </authorList>
    </citation>
    <scope>NUCLEOTIDE SEQUENCE [LARGE SCALE GENOMIC DNA]</scope>
    <source>
        <strain evidence="2 3">SC-9</strain>
    </source>
</reference>
<protein>
    <submittedName>
        <fullName evidence="2">Uncharacterized protein</fullName>
    </submittedName>
</protein>
<organism evidence="2 3">
    <name type="scientific">Saccharomycopsis crataegensis</name>
    <dbReference type="NCBI Taxonomy" id="43959"/>
    <lineage>
        <taxon>Eukaryota</taxon>
        <taxon>Fungi</taxon>
        <taxon>Dikarya</taxon>
        <taxon>Ascomycota</taxon>
        <taxon>Saccharomycotina</taxon>
        <taxon>Saccharomycetes</taxon>
        <taxon>Saccharomycopsidaceae</taxon>
        <taxon>Saccharomycopsis</taxon>
    </lineage>
</organism>
<feature type="compositionally biased region" description="Basic residues" evidence="1">
    <location>
        <begin position="43"/>
        <end position="56"/>
    </location>
</feature>
<comment type="caution">
    <text evidence="2">The sequence shown here is derived from an EMBL/GenBank/DDBJ whole genome shotgun (WGS) entry which is preliminary data.</text>
</comment>
<accession>A0AAV5QHY7</accession>